<name>A0A7I9V0Y2_9ACTN</name>
<dbReference type="AlphaFoldDB" id="A0A7I9V0Y2"/>
<dbReference type="InterPro" id="IPR036873">
    <property type="entry name" value="Rhodanese-like_dom_sf"/>
</dbReference>
<evidence type="ECO:0000313" key="2">
    <source>
        <dbReference type="Proteomes" id="UP000444980"/>
    </source>
</evidence>
<dbReference type="EMBL" id="BJOU01000017">
    <property type="protein sequence ID" value="GED99117.1"/>
    <property type="molecule type" value="Genomic_DNA"/>
</dbReference>
<reference evidence="2" key="1">
    <citation type="submission" date="2019-06" db="EMBL/GenBank/DDBJ databases">
        <title>Gordonia isolated from sludge of a wastewater treatment plant.</title>
        <authorList>
            <person name="Tamura T."/>
            <person name="Aoyama K."/>
            <person name="Kang Y."/>
            <person name="Saito S."/>
            <person name="Akiyama N."/>
            <person name="Yazawa K."/>
            <person name="Gonoi T."/>
            <person name="Mikami Y."/>
        </authorList>
    </citation>
    <scope>NUCLEOTIDE SEQUENCE [LARGE SCALE GENOMIC DNA]</scope>
    <source>
        <strain evidence="2">NBRC 107697</strain>
    </source>
</reference>
<dbReference type="RefSeq" id="WP_228460966.1">
    <property type="nucleotide sequence ID" value="NZ_BJOU01000017.1"/>
</dbReference>
<proteinExistence type="predicted"/>
<organism evidence="1 2">
    <name type="scientific">Gordonia crocea</name>
    <dbReference type="NCBI Taxonomy" id="589162"/>
    <lineage>
        <taxon>Bacteria</taxon>
        <taxon>Bacillati</taxon>
        <taxon>Actinomycetota</taxon>
        <taxon>Actinomycetes</taxon>
        <taxon>Mycobacteriales</taxon>
        <taxon>Gordoniaceae</taxon>
        <taxon>Gordonia</taxon>
    </lineage>
</organism>
<gene>
    <name evidence="1" type="ORF">nbrc107697_31560</name>
</gene>
<comment type="caution">
    <text evidence="1">The sequence shown here is derived from an EMBL/GenBank/DDBJ whole genome shotgun (WGS) entry which is preliminary data.</text>
</comment>
<evidence type="ECO:0000313" key="1">
    <source>
        <dbReference type="EMBL" id="GED99117.1"/>
    </source>
</evidence>
<dbReference type="Proteomes" id="UP000444980">
    <property type="component" value="Unassembled WGS sequence"/>
</dbReference>
<dbReference type="Gene3D" id="3.40.250.10">
    <property type="entry name" value="Rhodanese-like domain"/>
    <property type="match status" value="1"/>
</dbReference>
<keyword evidence="2" id="KW-1185">Reference proteome</keyword>
<dbReference type="SUPFAM" id="SSF52821">
    <property type="entry name" value="Rhodanese/Cell cycle control phosphatase"/>
    <property type="match status" value="1"/>
</dbReference>
<protein>
    <recommendedName>
        <fullName evidence="3">Rhodanese domain-containing protein</fullName>
    </recommendedName>
</protein>
<evidence type="ECO:0008006" key="3">
    <source>
        <dbReference type="Google" id="ProtNLM"/>
    </source>
</evidence>
<sequence>MTTAIRLITDRVTTVAITPAADGTTTLPATPIEAPAAGTRLSVPARQFHAAVQAGLRPVDIRTQESRSASGALHGALALDPLDALERLTPGTAESLRAAGADTRWLLISDDGDDAEWLAWHLRARGVTGAVFLAGGHEALRRNQLNGRLSGDDFAMLSDHQR</sequence>
<accession>A0A7I9V0Y2</accession>